<name>A0ABU4WMG3_9FIRM</name>
<dbReference type="SUPFAM" id="SSF140683">
    <property type="entry name" value="SP0561-like"/>
    <property type="match status" value="1"/>
</dbReference>
<reference evidence="3 4" key="1">
    <citation type="submission" date="2022-03" db="EMBL/GenBank/DDBJ databases">
        <title>Novel taxa within the pig intestine.</title>
        <authorList>
            <person name="Wylensek D."/>
            <person name="Bishof K."/>
            <person name="Afrizal A."/>
            <person name="Clavel T."/>
        </authorList>
    </citation>
    <scope>NUCLEOTIDE SEQUENCE [LARGE SCALE GENOMIC DNA]</scope>
    <source>
        <strain evidence="3 4">Cla-KB-P134</strain>
    </source>
</reference>
<dbReference type="Pfam" id="PF13596">
    <property type="entry name" value="PAS_10"/>
    <property type="match status" value="1"/>
</dbReference>
<dbReference type="Gene3D" id="1.10.3910.10">
    <property type="entry name" value="SP0561-like"/>
    <property type="match status" value="1"/>
</dbReference>
<dbReference type="Gene3D" id="3.30.450.20">
    <property type="entry name" value="PAS domain"/>
    <property type="match status" value="1"/>
</dbReference>
<dbReference type="Gene3D" id="1.20.120.520">
    <property type="entry name" value="nmb1532 protein domain like"/>
    <property type="match status" value="1"/>
</dbReference>
<organism evidence="3 4">
    <name type="scientific">Absicoccus intestinalis</name>
    <dbReference type="NCBI Taxonomy" id="2926319"/>
    <lineage>
        <taxon>Bacteria</taxon>
        <taxon>Bacillati</taxon>
        <taxon>Bacillota</taxon>
        <taxon>Erysipelotrichia</taxon>
        <taxon>Erysipelotrichales</taxon>
        <taxon>Erysipelotrichaceae</taxon>
        <taxon>Absicoccus</taxon>
    </lineage>
</organism>
<accession>A0ABU4WMG3</accession>
<evidence type="ECO:0000313" key="4">
    <source>
        <dbReference type="Proteomes" id="UP001285244"/>
    </source>
</evidence>
<sequence>MIQIDKTRKVADLISTYPEIKPIMIELGFKDLANPVALQTVGKIMTLEKGAQIKGIPWEKIQAAFATHGYELASQEVENVAIDPSNELESYILRLQNGEDLESVRADFAKRYENVPVQEIANAEQELINKGMPVPEVQRLCDVHSALFHGKTEAQIHGEVPAGHPISIFRLENQILQQYLDQNKEIPYVELKKHYKKKEELILAQLDALGYPGPNQVMWGVDDEILQDIPNNRSRIEEMIFKENQILFPLALDKFSQEMWYQIYQDMPIYGNAFIAVAANWPEAETYRRPISEGILHFENGDLTVAQFEAICQALPVELTYIDADDMNRFFSITNGVFARPKTALNRKVYSCHPPRVQPMVKQMLADFKAHKQTKVERWVKNTRIQYVAMYDQQDQYMGCLEIVQDFSDVASHIQ</sequence>
<dbReference type="Pfam" id="PF04282">
    <property type="entry name" value="DUF438"/>
    <property type="match status" value="1"/>
</dbReference>
<dbReference type="EMBL" id="JALBUS010000011">
    <property type="protein sequence ID" value="MDX8417753.1"/>
    <property type="molecule type" value="Genomic_DNA"/>
</dbReference>
<evidence type="ECO:0000259" key="2">
    <source>
        <dbReference type="Pfam" id="PF08984"/>
    </source>
</evidence>
<dbReference type="RefSeq" id="WP_320326027.1">
    <property type="nucleotide sequence ID" value="NZ_JALBUS010000011.1"/>
</dbReference>
<dbReference type="InterPro" id="IPR015077">
    <property type="entry name" value="DUF1858"/>
</dbReference>
<keyword evidence="4" id="KW-1185">Reference proteome</keyword>
<protein>
    <submittedName>
        <fullName evidence="3">DUF438 domain-containing protein</fullName>
    </submittedName>
</protein>
<dbReference type="InterPro" id="IPR038062">
    <property type="entry name" value="ScdA-like_N_sf"/>
</dbReference>
<proteinExistence type="predicted"/>
<dbReference type="Proteomes" id="UP001285244">
    <property type="component" value="Unassembled WGS sequence"/>
</dbReference>
<dbReference type="InterPro" id="IPR007380">
    <property type="entry name" value="DUF438"/>
</dbReference>
<dbReference type="PANTHER" id="PTHR39966:SF3">
    <property type="entry name" value="DUF438 DOMAIN-CONTAINING PROTEIN"/>
    <property type="match status" value="1"/>
</dbReference>
<gene>
    <name evidence="3" type="ORF">MOZ64_07850</name>
</gene>
<comment type="caution">
    <text evidence="3">The sequence shown here is derived from an EMBL/GenBank/DDBJ whole genome shotgun (WGS) entry which is preliminary data.</text>
</comment>
<dbReference type="Pfam" id="PF08984">
    <property type="entry name" value="DUF1858"/>
    <property type="match status" value="1"/>
</dbReference>
<evidence type="ECO:0000259" key="1">
    <source>
        <dbReference type="Pfam" id="PF04282"/>
    </source>
</evidence>
<evidence type="ECO:0000313" key="3">
    <source>
        <dbReference type="EMBL" id="MDX8417753.1"/>
    </source>
</evidence>
<feature type="domain" description="DUF1858" evidence="2">
    <location>
        <begin position="4"/>
        <end position="61"/>
    </location>
</feature>
<dbReference type="PANTHER" id="PTHR39966">
    <property type="entry name" value="BLL2471 PROTEIN-RELATED"/>
    <property type="match status" value="1"/>
</dbReference>
<feature type="domain" description="DUF438" evidence="1">
    <location>
        <begin position="88"/>
        <end position="153"/>
    </location>
</feature>